<comment type="caution">
    <text evidence="2">The sequence shown here is derived from an EMBL/GenBank/DDBJ whole genome shotgun (WGS) entry which is preliminary data.</text>
</comment>
<protein>
    <submittedName>
        <fullName evidence="2">Uncharacterized protein</fullName>
    </submittedName>
</protein>
<feature type="transmembrane region" description="Helical" evidence="1">
    <location>
        <begin position="14"/>
        <end position="33"/>
    </location>
</feature>
<evidence type="ECO:0000256" key="1">
    <source>
        <dbReference type="SAM" id="Phobius"/>
    </source>
</evidence>
<evidence type="ECO:0000313" key="2">
    <source>
        <dbReference type="EMBL" id="EJW98621.1"/>
    </source>
</evidence>
<keyword evidence="1" id="KW-0472">Membrane</keyword>
<keyword evidence="1" id="KW-0812">Transmembrane</keyword>
<accession>J9FUI4</accession>
<dbReference type="EMBL" id="AMCI01004182">
    <property type="protein sequence ID" value="EJW98621.1"/>
    <property type="molecule type" value="Genomic_DNA"/>
</dbReference>
<sequence length="49" mass="5626">MGTKKKVKFVEDGLLLLLTLAYYTLVVVIIGILKSRIRKSFHSMTEQEN</sequence>
<gene>
    <name evidence="2" type="ORF">EVA_13272</name>
</gene>
<name>J9FUI4_9ZZZZ</name>
<organism evidence="2">
    <name type="scientific">gut metagenome</name>
    <dbReference type="NCBI Taxonomy" id="749906"/>
    <lineage>
        <taxon>unclassified sequences</taxon>
        <taxon>metagenomes</taxon>
        <taxon>organismal metagenomes</taxon>
    </lineage>
</organism>
<keyword evidence="1" id="KW-1133">Transmembrane helix</keyword>
<reference evidence="2" key="1">
    <citation type="journal article" date="2012" name="PLoS ONE">
        <title>Gene sets for utilization of primary and secondary nutrition supplies in the distal gut of endangered iberian lynx.</title>
        <authorList>
            <person name="Alcaide M."/>
            <person name="Messina E."/>
            <person name="Richter M."/>
            <person name="Bargiela R."/>
            <person name="Peplies J."/>
            <person name="Huws S.A."/>
            <person name="Newbold C.J."/>
            <person name="Golyshin P.N."/>
            <person name="Simon M.A."/>
            <person name="Lopez G."/>
            <person name="Yakimov M.M."/>
            <person name="Ferrer M."/>
        </authorList>
    </citation>
    <scope>NUCLEOTIDE SEQUENCE</scope>
</reference>
<dbReference type="AlphaFoldDB" id="J9FUI4"/>
<proteinExistence type="predicted"/>